<name>A0A0C3KRD3_PISTI</name>
<organism evidence="1 2">
    <name type="scientific">Pisolithus tinctorius Marx 270</name>
    <dbReference type="NCBI Taxonomy" id="870435"/>
    <lineage>
        <taxon>Eukaryota</taxon>
        <taxon>Fungi</taxon>
        <taxon>Dikarya</taxon>
        <taxon>Basidiomycota</taxon>
        <taxon>Agaricomycotina</taxon>
        <taxon>Agaricomycetes</taxon>
        <taxon>Agaricomycetidae</taxon>
        <taxon>Boletales</taxon>
        <taxon>Sclerodermatineae</taxon>
        <taxon>Pisolithaceae</taxon>
        <taxon>Pisolithus</taxon>
    </lineage>
</organism>
<reference evidence="1 2" key="1">
    <citation type="submission" date="2014-04" db="EMBL/GenBank/DDBJ databases">
        <authorList>
            <consortium name="DOE Joint Genome Institute"/>
            <person name="Kuo A."/>
            <person name="Kohler A."/>
            <person name="Costa M.D."/>
            <person name="Nagy L.G."/>
            <person name="Floudas D."/>
            <person name="Copeland A."/>
            <person name="Barry K.W."/>
            <person name="Cichocki N."/>
            <person name="Veneault-Fourrey C."/>
            <person name="LaButti K."/>
            <person name="Lindquist E.A."/>
            <person name="Lipzen A."/>
            <person name="Lundell T."/>
            <person name="Morin E."/>
            <person name="Murat C."/>
            <person name="Sun H."/>
            <person name="Tunlid A."/>
            <person name="Henrissat B."/>
            <person name="Grigoriev I.V."/>
            <person name="Hibbett D.S."/>
            <person name="Martin F."/>
            <person name="Nordberg H.P."/>
            <person name="Cantor M.N."/>
            <person name="Hua S.X."/>
        </authorList>
    </citation>
    <scope>NUCLEOTIDE SEQUENCE [LARGE SCALE GENOMIC DNA]</scope>
    <source>
        <strain evidence="1 2">Marx 270</strain>
    </source>
</reference>
<dbReference type="EMBL" id="KN831948">
    <property type="protein sequence ID" value="KIO12117.1"/>
    <property type="molecule type" value="Genomic_DNA"/>
</dbReference>
<dbReference type="OrthoDB" id="301415at2759"/>
<evidence type="ECO:0000313" key="2">
    <source>
        <dbReference type="Proteomes" id="UP000054217"/>
    </source>
</evidence>
<proteinExistence type="predicted"/>
<dbReference type="HOGENOM" id="CLU_073913_3_0_1"/>
<sequence>EESIKLVWEANILYWSKALLNMTYNYIHHCISESTDPPPFKIPILCFIVAGLVVAYSHHLGGPTGPHAPKPGSTSAMYLAKELIRFDNGPDGISGSDLKKFTKFIHNSNPNPFPKPGEYRYEMAEFLAFTQHIQYSNTNGQVYISDYQGKSPWIQS</sequence>
<dbReference type="AlphaFoldDB" id="A0A0C3KRD3"/>
<protein>
    <recommendedName>
        <fullName evidence="3">Alpha-type protein kinase domain-containing protein</fullName>
    </recommendedName>
</protein>
<gene>
    <name evidence="1" type="ORF">M404DRAFT_125394</name>
</gene>
<evidence type="ECO:0008006" key="3">
    <source>
        <dbReference type="Google" id="ProtNLM"/>
    </source>
</evidence>
<dbReference type="Proteomes" id="UP000054217">
    <property type="component" value="Unassembled WGS sequence"/>
</dbReference>
<keyword evidence="2" id="KW-1185">Reference proteome</keyword>
<reference evidence="2" key="2">
    <citation type="submission" date="2015-01" db="EMBL/GenBank/DDBJ databases">
        <title>Evolutionary Origins and Diversification of the Mycorrhizal Mutualists.</title>
        <authorList>
            <consortium name="DOE Joint Genome Institute"/>
            <consortium name="Mycorrhizal Genomics Consortium"/>
            <person name="Kohler A."/>
            <person name="Kuo A."/>
            <person name="Nagy L.G."/>
            <person name="Floudas D."/>
            <person name="Copeland A."/>
            <person name="Barry K.W."/>
            <person name="Cichocki N."/>
            <person name="Veneault-Fourrey C."/>
            <person name="LaButti K."/>
            <person name="Lindquist E.A."/>
            <person name="Lipzen A."/>
            <person name="Lundell T."/>
            <person name="Morin E."/>
            <person name="Murat C."/>
            <person name="Riley R."/>
            <person name="Ohm R."/>
            <person name="Sun H."/>
            <person name="Tunlid A."/>
            <person name="Henrissat B."/>
            <person name="Grigoriev I.V."/>
            <person name="Hibbett D.S."/>
            <person name="Martin F."/>
        </authorList>
    </citation>
    <scope>NUCLEOTIDE SEQUENCE [LARGE SCALE GENOMIC DNA]</scope>
    <source>
        <strain evidence="2">Marx 270</strain>
    </source>
</reference>
<dbReference type="InParanoid" id="A0A0C3KRD3"/>
<evidence type="ECO:0000313" key="1">
    <source>
        <dbReference type="EMBL" id="KIO12117.1"/>
    </source>
</evidence>
<dbReference type="Gene3D" id="3.20.200.10">
    <property type="entry name" value="MHCK/EF2 kinase"/>
    <property type="match status" value="1"/>
</dbReference>
<accession>A0A0C3KRD3</accession>
<feature type="non-terminal residue" evidence="1">
    <location>
        <position position="1"/>
    </location>
</feature>